<dbReference type="Proteomes" id="UP000008064">
    <property type="component" value="Unassembled WGS sequence"/>
</dbReference>
<dbReference type="EMBL" id="GL945436">
    <property type="protein sequence ID" value="EGO23287.1"/>
    <property type="molecule type" value="Genomic_DNA"/>
</dbReference>
<name>F8P2A9_SERL9</name>
<dbReference type="RefSeq" id="XP_007320527.1">
    <property type="nucleotide sequence ID" value="XM_007320465.1"/>
</dbReference>
<feature type="region of interest" description="Disordered" evidence="6">
    <location>
        <begin position="856"/>
        <end position="883"/>
    </location>
</feature>
<dbReference type="PANTHER" id="PTHR45527:SF1">
    <property type="entry name" value="FATTY ACID SYNTHASE"/>
    <property type="match status" value="1"/>
</dbReference>
<reference evidence="8" key="1">
    <citation type="submission" date="2011-04" db="EMBL/GenBank/DDBJ databases">
        <title>Evolution of plant cell wall degrading machinery underlies the functional diversity of forest fungi.</title>
        <authorList>
            <consortium name="US DOE Joint Genome Institute (JGI-PGF)"/>
            <person name="Eastwood D.C."/>
            <person name="Floudas D."/>
            <person name="Binder M."/>
            <person name="Majcherczyk A."/>
            <person name="Schneider P."/>
            <person name="Aerts A."/>
            <person name="Asiegbu F.O."/>
            <person name="Baker S.E."/>
            <person name="Barry K."/>
            <person name="Bendiksby M."/>
            <person name="Blumentritt M."/>
            <person name="Coutinho P.M."/>
            <person name="Cullen D."/>
            <person name="Cullen D."/>
            <person name="Gathman A."/>
            <person name="Goodell B."/>
            <person name="Henrissat B."/>
            <person name="Ihrmark K."/>
            <person name="Kauserud H."/>
            <person name="Kohler A."/>
            <person name="LaButti K."/>
            <person name="Lapidus A."/>
            <person name="Lavin J.L."/>
            <person name="Lee Y.-H."/>
            <person name="Lindquist E."/>
            <person name="Lilly W."/>
            <person name="Lucas S."/>
            <person name="Morin E."/>
            <person name="Murat C."/>
            <person name="Oguiza J.A."/>
            <person name="Park J."/>
            <person name="Pisabarro A.G."/>
            <person name="Riley R."/>
            <person name="Rosling A."/>
            <person name="Salamov A."/>
            <person name="Schmidt O."/>
            <person name="Schmutz J."/>
            <person name="Skrede I."/>
            <person name="Stenlid J."/>
            <person name="Wiebenga A."/>
            <person name="Xie X."/>
            <person name="Kues U."/>
            <person name="Hibbett D.S."/>
            <person name="Hoffmeister D."/>
            <person name="Hogberg N."/>
            <person name="Martin F."/>
            <person name="Grigoriev I.V."/>
            <person name="Watkinson S.C."/>
        </authorList>
    </citation>
    <scope>NUCLEOTIDE SEQUENCE</scope>
    <source>
        <strain evidence="8">S7.9</strain>
    </source>
</reference>
<dbReference type="PROSITE" id="PS50075">
    <property type="entry name" value="CARRIER"/>
    <property type="match status" value="1"/>
</dbReference>
<evidence type="ECO:0000256" key="5">
    <source>
        <dbReference type="ARBA" id="ARBA00023268"/>
    </source>
</evidence>
<keyword evidence="5" id="KW-0511">Multifunctional enzyme</keyword>
<dbReference type="GO" id="GO:0031177">
    <property type="term" value="F:phosphopantetheine binding"/>
    <property type="evidence" value="ECO:0007669"/>
    <property type="project" value="InterPro"/>
</dbReference>
<dbReference type="InterPro" id="IPR009081">
    <property type="entry name" value="PP-bd_ACP"/>
</dbReference>
<dbReference type="OrthoDB" id="408177at2759"/>
<dbReference type="GO" id="GO:0043041">
    <property type="term" value="P:amino acid activation for nonribosomal peptide biosynthetic process"/>
    <property type="evidence" value="ECO:0007669"/>
    <property type="project" value="TreeGrafter"/>
</dbReference>
<dbReference type="GO" id="GO:0005737">
    <property type="term" value="C:cytoplasm"/>
    <property type="evidence" value="ECO:0007669"/>
    <property type="project" value="TreeGrafter"/>
</dbReference>
<evidence type="ECO:0000256" key="6">
    <source>
        <dbReference type="SAM" id="MobiDB-lite"/>
    </source>
</evidence>
<keyword evidence="2" id="KW-0597">Phosphoprotein</keyword>
<dbReference type="Pfam" id="PF00550">
    <property type="entry name" value="PP-binding"/>
    <property type="match status" value="1"/>
</dbReference>
<evidence type="ECO:0000259" key="7">
    <source>
        <dbReference type="PROSITE" id="PS50075"/>
    </source>
</evidence>
<dbReference type="Pfam" id="PF00501">
    <property type="entry name" value="AMP-binding"/>
    <property type="match status" value="1"/>
</dbReference>
<evidence type="ECO:0000256" key="2">
    <source>
        <dbReference type="ARBA" id="ARBA00022553"/>
    </source>
</evidence>
<dbReference type="InterPro" id="IPR023213">
    <property type="entry name" value="CAT-like_dom_sf"/>
</dbReference>
<dbReference type="GO" id="GO:0009403">
    <property type="term" value="P:toxin biosynthetic process"/>
    <property type="evidence" value="ECO:0007669"/>
    <property type="project" value="UniProtKB-ARBA"/>
</dbReference>
<gene>
    <name evidence="8" type="primary">nps14</name>
    <name evidence="8" type="ORF">SERLADRAFT_416668</name>
</gene>
<dbReference type="PANTHER" id="PTHR45527">
    <property type="entry name" value="NONRIBOSOMAL PEPTIDE SYNTHETASE"/>
    <property type="match status" value="1"/>
</dbReference>
<dbReference type="SUPFAM" id="SSF56801">
    <property type="entry name" value="Acetyl-CoA synthetase-like"/>
    <property type="match status" value="1"/>
</dbReference>
<dbReference type="InterPro" id="IPR000873">
    <property type="entry name" value="AMP-dep_synth/lig_dom"/>
</dbReference>
<dbReference type="PROSITE" id="PS00455">
    <property type="entry name" value="AMP_BINDING"/>
    <property type="match status" value="1"/>
</dbReference>
<dbReference type="GeneID" id="18813514"/>
<dbReference type="Gene3D" id="3.30.559.10">
    <property type="entry name" value="Chloramphenicol acetyltransferase-like domain"/>
    <property type="match status" value="1"/>
</dbReference>
<dbReference type="InterPro" id="IPR013217">
    <property type="entry name" value="Methyltransf_12"/>
</dbReference>
<dbReference type="InterPro" id="IPR020806">
    <property type="entry name" value="PKS_PP-bd"/>
</dbReference>
<protein>
    <submittedName>
        <fullName evidence="8">Putative nonribosomal peptide synthetase</fullName>
    </submittedName>
</protein>
<evidence type="ECO:0000256" key="4">
    <source>
        <dbReference type="ARBA" id="ARBA00022737"/>
    </source>
</evidence>
<dbReference type="KEGG" id="sla:SERLADRAFT_416668"/>
<dbReference type="Gene3D" id="3.40.50.150">
    <property type="entry name" value="Vaccinia Virus protein VP39"/>
    <property type="match status" value="1"/>
</dbReference>
<evidence type="ECO:0000256" key="1">
    <source>
        <dbReference type="ARBA" id="ARBA00022450"/>
    </source>
</evidence>
<feature type="compositionally biased region" description="Polar residues" evidence="6">
    <location>
        <begin position="863"/>
        <end position="872"/>
    </location>
</feature>
<dbReference type="GO" id="GO:0016874">
    <property type="term" value="F:ligase activity"/>
    <property type="evidence" value="ECO:0007669"/>
    <property type="project" value="UniProtKB-KW"/>
</dbReference>
<dbReference type="Pfam" id="PF08242">
    <property type="entry name" value="Methyltransf_12"/>
    <property type="match status" value="1"/>
</dbReference>
<evidence type="ECO:0000256" key="3">
    <source>
        <dbReference type="ARBA" id="ARBA00022598"/>
    </source>
</evidence>
<dbReference type="InterPro" id="IPR001242">
    <property type="entry name" value="Condensation_dom"/>
</dbReference>
<dbReference type="SUPFAM" id="SSF47336">
    <property type="entry name" value="ACP-like"/>
    <property type="match status" value="1"/>
</dbReference>
<dbReference type="Gene3D" id="3.30.300.30">
    <property type="match status" value="2"/>
</dbReference>
<keyword evidence="3" id="KW-0436">Ligase</keyword>
<dbReference type="CDD" id="cd02440">
    <property type="entry name" value="AdoMet_MTases"/>
    <property type="match status" value="1"/>
</dbReference>
<dbReference type="HOGENOM" id="CLU_000022_2_2_1"/>
<dbReference type="InterPro" id="IPR029063">
    <property type="entry name" value="SAM-dependent_MTases_sf"/>
</dbReference>
<dbReference type="SUPFAM" id="SSF52777">
    <property type="entry name" value="CoA-dependent acyltransferases"/>
    <property type="match status" value="2"/>
</dbReference>
<organism>
    <name type="scientific">Serpula lacrymans var. lacrymans (strain S7.9)</name>
    <name type="common">Dry rot fungus</name>
    <dbReference type="NCBI Taxonomy" id="578457"/>
    <lineage>
        <taxon>Eukaryota</taxon>
        <taxon>Fungi</taxon>
        <taxon>Dikarya</taxon>
        <taxon>Basidiomycota</taxon>
        <taxon>Agaricomycotina</taxon>
        <taxon>Agaricomycetes</taxon>
        <taxon>Agaricomycetidae</taxon>
        <taxon>Boletales</taxon>
        <taxon>Coniophorineae</taxon>
        <taxon>Serpulaceae</taxon>
        <taxon>Serpula</taxon>
    </lineage>
</organism>
<proteinExistence type="predicted"/>
<dbReference type="CDD" id="cd05930">
    <property type="entry name" value="A_NRPS"/>
    <property type="match status" value="1"/>
</dbReference>
<dbReference type="Gene3D" id="3.30.559.30">
    <property type="entry name" value="Nonribosomal peptide synthetase, condensation domain"/>
    <property type="match status" value="1"/>
</dbReference>
<accession>F8P2A9</accession>
<dbReference type="Gene3D" id="3.40.50.12780">
    <property type="entry name" value="N-terminal domain of ligase-like"/>
    <property type="match status" value="1"/>
</dbReference>
<keyword evidence="1" id="KW-0596">Phosphopantetheine</keyword>
<dbReference type="Gene3D" id="1.10.1200.10">
    <property type="entry name" value="ACP-like"/>
    <property type="match status" value="1"/>
</dbReference>
<dbReference type="SMART" id="SM00823">
    <property type="entry name" value="PKS_PP"/>
    <property type="match status" value="1"/>
</dbReference>
<dbReference type="InterPro" id="IPR020845">
    <property type="entry name" value="AMP-binding_CS"/>
</dbReference>
<dbReference type="InterPro" id="IPR010071">
    <property type="entry name" value="AA_adenyl_dom"/>
</dbReference>
<dbReference type="Pfam" id="PF00668">
    <property type="entry name" value="Condensation"/>
    <property type="match status" value="1"/>
</dbReference>
<evidence type="ECO:0000313" key="8">
    <source>
        <dbReference type="EMBL" id="EGO23287.1"/>
    </source>
</evidence>
<dbReference type="InterPro" id="IPR036736">
    <property type="entry name" value="ACP-like_sf"/>
</dbReference>
<dbReference type="InterPro" id="IPR042099">
    <property type="entry name" value="ANL_N_sf"/>
</dbReference>
<dbReference type="SUPFAM" id="SSF53335">
    <property type="entry name" value="S-adenosyl-L-methionine-dependent methyltransferases"/>
    <property type="match status" value="1"/>
</dbReference>
<sequence length="1484" mass="164469">MDSLIHRFRQHVELRPTSVAVQDDSLTLTFQQLDIWSNVLAHKIALSSTSPSEKIAICIPRSTLLLVSILAIVKAGFAYVPLDPSAPLARVEDQVSQCDPQLLIVASGLTGDHLSEVFNRPIALDIASIVTTLSVNEHEHPFSLATNIDNTALLAVIFTSGSTGRPKGVLIEHASMINLVDGPTLEIRPGDRVALTANPSFDAASFEIWNSLVHGATIFILTAHLADTDAVAAFFREKQIQKAFLPTAVFHRLFGDANVAASLNATLRMINIGGEKLSTAVAKTFLRHAPDVRLRNGYGSTETTVCATVFEVTREALQFDDDIDMPIPIGCSIPNTRFFLLDEDLQPVDFGHEGEICISGAALARGYLDSPKVSSSKFTSVTGLEGSTEITRIYRTGDVGKLVSSPSGPILVYVGRNDNQIKIRGQRLEPGEIEAVLCSKSDSVGEAAVIVTEDEKMIAFVVKKNMPDTGASNDATKLAVNQEAWDAFHAQYDWENIDPSRIGADFTGWVSMYDGVQIPLPAMEDWLADTLEGIPVKPDDSVLEIGCGTGMILFSIESRCKHYIGIDMSGPSLAFVQSQIARRDLASKVQTIQGMADQLADFLPTETRVDMVILNSVVQYFPSRDYLENVLRHCVDKLNDGGRIFLGDLRALGLDMHHDLARLLHCDPSPDLSAAEIKERLGLWENQQNEFKTNPSFFFQLQEKLGGRISHVEILPKMMTTENELSQFRYQVILHIGPQPTSVAPTQWIQYSTISGLKHLLAVCNDQILAVGDIPNSFVCRQEVMLQLLRNDRPPLTALELTEAAATSEWCSQALSPHEIRSLGAQYGWHVALSWKSLGVTRTLAAVFSRDPTIKPKFGGENLDSQPTNQPVDASPAKSSSDDDRLLATTLRELCRNQLPSYMVPDHVLIKDALPLTSNGKVDRRLLAQRSTWAQDVDSNDQVVGACQPMDDTQARVQLCVGEVLEVEFNKIPLEKDFIELGLHSFRAPKLLVALRSEFQLEVLPYATVYKYPNVAALSAHLDQQLMCKSNGNEGSISSIPIGSRKRRHVEYDQGALDTVLQVRGLSMSDVDDVYETTGIQRFCLKDSRPSIYMIHQLYTAHTDVDILIQALDTILSRQTILRTTMFDNNKHQVVFRYSPSLRDEIISVHAAEDARTIQDVLNAGHHVFSPPDNLVHFDVYKTTPVTVLYHVQHALLDAWSRTYFFTEIESVIAGLPLPKAVPFRNFVDYVVAENHRTASATWFADYYSNLDAIPFPASGEASSFTTSSVLGQNLEREERVPDLMKIPQEYGIQSATLMKIAMAMVMRNETKKDTVAFGQIYLCRNAAVEGITQICGPTFNYLIDSVDFRPGETVLELLRRTQLIQHEMVDRSFVDLDAVQDAVDVDLGPFLRFSWSSRSEEEPTSETLLQAGPLGLKSDLAVDWTTVIDNEQVKILVDYDPLFSERMVSYTDKFYRAARWLVANIGASCLDDMHLDDNVKVVG</sequence>
<dbReference type="NCBIfam" id="TIGR01733">
    <property type="entry name" value="AA-adenyl-dom"/>
    <property type="match status" value="1"/>
</dbReference>
<keyword evidence="4" id="KW-0677">Repeat</keyword>
<feature type="domain" description="Carrier" evidence="7">
    <location>
        <begin position="951"/>
        <end position="1026"/>
    </location>
</feature>
<dbReference type="InterPro" id="IPR045851">
    <property type="entry name" value="AMP-bd_C_sf"/>
</dbReference>